<dbReference type="Proteomes" id="UP000297245">
    <property type="component" value="Unassembled WGS sequence"/>
</dbReference>
<name>A0A4S8MDD8_DENBC</name>
<evidence type="ECO:0000256" key="1">
    <source>
        <dbReference type="SAM" id="Phobius"/>
    </source>
</evidence>
<keyword evidence="1" id="KW-1133">Transmembrane helix</keyword>
<keyword evidence="3" id="KW-1185">Reference proteome</keyword>
<keyword evidence="1" id="KW-0472">Membrane</keyword>
<dbReference type="EMBL" id="ML179110">
    <property type="protein sequence ID" value="THV00034.1"/>
    <property type="molecule type" value="Genomic_DNA"/>
</dbReference>
<sequence>MFVAASDVPQNTSSSKETSSLRPCLRVLLAFLAQLAFACLVNVGVCGFLGAIGSVVGSLVTGFPAISSVGKSSTVKMEGRRNGVNDERGVDENGRNSVFDSASDLSFEGSTITLVNGDYYSVEGNITVVVIKTDVPCCDHSPSKVIIILSLLCVILGVLAAILLWKFA</sequence>
<organism evidence="2 3">
    <name type="scientific">Dendrothele bispora (strain CBS 962.96)</name>
    <dbReference type="NCBI Taxonomy" id="1314807"/>
    <lineage>
        <taxon>Eukaryota</taxon>
        <taxon>Fungi</taxon>
        <taxon>Dikarya</taxon>
        <taxon>Basidiomycota</taxon>
        <taxon>Agaricomycotina</taxon>
        <taxon>Agaricomycetes</taxon>
        <taxon>Agaricomycetidae</taxon>
        <taxon>Agaricales</taxon>
        <taxon>Agaricales incertae sedis</taxon>
        <taxon>Dendrothele</taxon>
    </lineage>
</organism>
<accession>A0A4S8MDD8</accession>
<keyword evidence="1" id="KW-0812">Transmembrane</keyword>
<protein>
    <submittedName>
        <fullName evidence="2">Uncharacterized protein</fullName>
    </submittedName>
</protein>
<proteinExistence type="predicted"/>
<reference evidence="2 3" key="1">
    <citation type="journal article" date="2019" name="Nat. Ecol. Evol.">
        <title>Megaphylogeny resolves global patterns of mushroom evolution.</title>
        <authorList>
            <person name="Varga T."/>
            <person name="Krizsan K."/>
            <person name="Foldi C."/>
            <person name="Dima B."/>
            <person name="Sanchez-Garcia M."/>
            <person name="Sanchez-Ramirez S."/>
            <person name="Szollosi G.J."/>
            <person name="Szarkandi J.G."/>
            <person name="Papp V."/>
            <person name="Albert L."/>
            <person name="Andreopoulos W."/>
            <person name="Angelini C."/>
            <person name="Antonin V."/>
            <person name="Barry K.W."/>
            <person name="Bougher N.L."/>
            <person name="Buchanan P."/>
            <person name="Buyck B."/>
            <person name="Bense V."/>
            <person name="Catcheside P."/>
            <person name="Chovatia M."/>
            <person name="Cooper J."/>
            <person name="Damon W."/>
            <person name="Desjardin D."/>
            <person name="Finy P."/>
            <person name="Geml J."/>
            <person name="Haridas S."/>
            <person name="Hughes K."/>
            <person name="Justo A."/>
            <person name="Karasinski D."/>
            <person name="Kautmanova I."/>
            <person name="Kiss B."/>
            <person name="Kocsube S."/>
            <person name="Kotiranta H."/>
            <person name="LaButti K.M."/>
            <person name="Lechner B.E."/>
            <person name="Liimatainen K."/>
            <person name="Lipzen A."/>
            <person name="Lukacs Z."/>
            <person name="Mihaltcheva S."/>
            <person name="Morgado L.N."/>
            <person name="Niskanen T."/>
            <person name="Noordeloos M.E."/>
            <person name="Ohm R.A."/>
            <person name="Ortiz-Santana B."/>
            <person name="Ovrebo C."/>
            <person name="Racz N."/>
            <person name="Riley R."/>
            <person name="Savchenko A."/>
            <person name="Shiryaev A."/>
            <person name="Soop K."/>
            <person name="Spirin V."/>
            <person name="Szebenyi C."/>
            <person name="Tomsovsky M."/>
            <person name="Tulloss R.E."/>
            <person name="Uehling J."/>
            <person name="Grigoriev I.V."/>
            <person name="Vagvolgyi C."/>
            <person name="Papp T."/>
            <person name="Martin F.M."/>
            <person name="Miettinen O."/>
            <person name="Hibbett D.S."/>
            <person name="Nagy L.G."/>
        </authorList>
    </citation>
    <scope>NUCLEOTIDE SEQUENCE [LARGE SCALE GENOMIC DNA]</scope>
    <source>
        <strain evidence="2 3">CBS 962.96</strain>
    </source>
</reference>
<dbReference type="AlphaFoldDB" id="A0A4S8MDD8"/>
<feature type="transmembrane region" description="Helical" evidence="1">
    <location>
        <begin position="145"/>
        <end position="165"/>
    </location>
</feature>
<evidence type="ECO:0000313" key="2">
    <source>
        <dbReference type="EMBL" id="THV00034.1"/>
    </source>
</evidence>
<feature type="transmembrane region" description="Helical" evidence="1">
    <location>
        <begin position="24"/>
        <end position="45"/>
    </location>
</feature>
<gene>
    <name evidence="2" type="ORF">K435DRAFT_855139</name>
</gene>
<evidence type="ECO:0000313" key="3">
    <source>
        <dbReference type="Proteomes" id="UP000297245"/>
    </source>
</evidence>